<dbReference type="GO" id="GO:0000302">
    <property type="term" value="P:response to reactive oxygen species"/>
    <property type="evidence" value="ECO:0007669"/>
    <property type="project" value="TreeGrafter"/>
</dbReference>
<dbReference type="AlphaFoldDB" id="A0A0L0CKR1"/>
<dbReference type="GO" id="GO:0005737">
    <property type="term" value="C:cytoplasm"/>
    <property type="evidence" value="ECO:0007669"/>
    <property type="project" value="TreeGrafter"/>
</dbReference>
<evidence type="ECO:0008006" key="4">
    <source>
        <dbReference type="Google" id="ProtNLM"/>
    </source>
</evidence>
<evidence type="ECO:0000313" key="2">
    <source>
        <dbReference type="EMBL" id="KNC32054.1"/>
    </source>
</evidence>
<reference evidence="2 3" key="1">
    <citation type="journal article" date="2015" name="Nat. Commun.">
        <title>Lucilia cuprina genome unlocks parasitic fly biology to underpin future interventions.</title>
        <authorList>
            <person name="Anstead C.A."/>
            <person name="Korhonen P.K."/>
            <person name="Young N.D."/>
            <person name="Hall R.S."/>
            <person name="Jex A.R."/>
            <person name="Murali S.C."/>
            <person name="Hughes D.S."/>
            <person name="Lee S.F."/>
            <person name="Perry T."/>
            <person name="Stroehlein A.J."/>
            <person name="Ansell B.R."/>
            <person name="Breugelmans B."/>
            <person name="Hofmann A."/>
            <person name="Qu J."/>
            <person name="Dugan S."/>
            <person name="Lee S.L."/>
            <person name="Chao H."/>
            <person name="Dinh H."/>
            <person name="Han Y."/>
            <person name="Doddapaneni H.V."/>
            <person name="Worley K.C."/>
            <person name="Muzny D.M."/>
            <person name="Ioannidis P."/>
            <person name="Waterhouse R.M."/>
            <person name="Zdobnov E.M."/>
            <person name="James P.J."/>
            <person name="Bagnall N.H."/>
            <person name="Kotze A.C."/>
            <person name="Gibbs R.A."/>
            <person name="Richards S."/>
            <person name="Batterham P."/>
            <person name="Gasser R.B."/>
        </authorList>
    </citation>
    <scope>NUCLEOTIDE SEQUENCE [LARGE SCALE GENOMIC DNA]</scope>
    <source>
        <strain evidence="2 3">LS</strain>
        <tissue evidence="2">Full body</tissue>
    </source>
</reference>
<gene>
    <name evidence="2" type="ORF">FF38_04836</name>
</gene>
<protein>
    <recommendedName>
        <fullName evidence="4">Lipocalin/cytosolic fatty-acid binding domain-containing protein</fullName>
    </recommendedName>
</protein>
<name>A0A0L0CKR1_LUCCU</name>
<feature type="non-terminal residue" evidence="2">
    <location>
        <position position="619"/>
    </location>
</feature>
<dbReference type="PANTHER" id="PTHR10612:SF34">
    <property type="entry name" value="APOLIPOPROTEIN D"/>
    <property type="match status" value="1"/>
</dbReference>
<dbReference type="CDD" id="cd00301">
    <property type="entry name" value="lipocalin_FABP"/>
    <property type="match status" value="2"/>
</dbReference>
<keyword evidence="1" id="KW-0732">Signal</keyword>
<organism evidence="2 3">
    <name type="scientific">Lucilia cuprina</name>
    <name type="common">Green bottle fly</name>
    <name type="synonym">Australian sheep blowfly</name>
    <dbReference type="NCBI Taxonomy" id="7375"/>
    <lineage>
        <taxon>Eukaryota</taxon>
        <taxon>Metazoa</taxon>
        <taxon>Ecdysozoa</taxon>
        <taxon>Arthropoda</taxon>
        <taxon>Hexapoda</taxon>
        <taxon>Insecta</taxon>
        <taxon>Pterygota</taxon>
        <taxon>Neoptera</taxon>
        <taxon>Endopterygota</taxon>
        <taxon>Diptera</taxon>
        <taxon>Brachycera</taxon>
        <taxon>Muscomorpha</taxon>
        <taxon>Oestroidea</taxon>
        <taxon>Calliphoridae</taxon>
        <taxon>Luciliinae</taxon>
        <taxon>Lucilia</taxon>
    </lineage>
</organism>
<proteinExistence type="predicted"/>
<dbReference type="SUPFAM" id="SSF50814">
    <property type="entry name" value="Lipocalins"/>
    <property type="match status" value="3"/>
</dbReference>
<feature type="chain" id="PRO_5005536558" description="Lipocalin/cytosolic fatty-acid binding domain-containing protein" evidence="1">
    <location>
        <begin position="23"/>
        <end position="619"/>
    </location>
</feature>
<dbReference type="OrthoDB" id="7816615at2759"/>
<dbReference type="GO" id="GO:0006629">
    <property type="term" value="P:lipid metabolic process"/>
    <property type="evidence" value="ECO:0007669"/>
    <property type="project" value="TreeGrafter"/>
</dbReference>
<dbReference type="Gene3D" id="2.40.128.20">
    <property type="match status" value="3"/>
</dbReference>
<sequence>MFQSKMFAVALIAIMCALSVEAQSNTAATCQTVNGMSNVNATLLAGDWYEEIRAPAKNVSCVHVHVDVVSGQTLNIKTMYSASQNGLLMDNNIQANVNISQVNANTGFNVSYSNANGANTTYKILSANYTSNVVLCGFTNISDPSTSFGIILTRTQIPNANWLMDVKSNASQILPGFNGSSVANITQSLSMAFNVTQISGVWWEVARNPLLPALACVKVNFTEIQPENVLQIATTNVVSNNYLWVNQTMYANISLATENSNGYNISYIDGISTTKYTVYKLLNTDYTSYALFCGYTNATNNATSFGLILTRERYPNTTLLNTIEDQASSLYSDFSFGTLPLVTQSPTCYAAGSGTYNTIFATIFSCSFAEKYFVKFSSALSNCQHNPNMLKLLLSIGSLFFVNISAEAQIRRALCSESHSIPFNVTQISGVWWEIARSPAQANIACVKVNFTEIQPENILQIATTYAVSGIYLWDNRTMYANVSLSSPDNIGYNISYTDGSKKTKNTVYKLLNTDYNNYALLCGFTNATNTATSFGIVLTRERYPNLTQVIDLEDSASLLYSDFEFGTMPLVTQSPKTRHQCIMDTLESYTQSSDLSDRIPETEYVGNFKTRMALNWGI</sequence>
<evidence type="ECO:0000256" key="1">
    <source>
        <dbReference type="SAM" id="SignalP"/>
    </source>
</evidence>
<evidence type="ECO:0000313" key="3">
    <source>
        <dbReference type="Proteomes" id="UP000037069"/>
    </source>
</evidence>
<dbReference type="Proteomes" id="UP000037069">
    <property type="component" value="Unassembled WGS sequence"/>
</dbReference>
<dbReference type="EMBL" id="JRES01000344">
    <property type="protein sequence ID" value="KNC32054.1"/>
    <property type="molecule type" value="Genomic_DNA"/>
</dbReference>
<feature type="signal peptide" evidence="1">
    <location>
        <begin position="1"/>
        <end position="22"/>
    </location>
</feature>
<comment type="caution">
    <text evidence="2">The sequence shown here is derived from an EMBL/GenBank/DDBJ whole genome shotgun (WGS) entry which is preliminary data.</text>
</comment>
<dbReference type="InterPro" id="IPR012674">
    <property type="entry name" value="Calycin"/>
</dbReference>
<dbReference type="PANTHER" id="PTHR10612">
    <property type="entry name" value="APOLIPOPROTEIN D"/>
    <property type="match status" value="1"/>
</dbReference>
<accession>A0A0L0CKR1</accession>
<keyword evidence="3" id="KW-1185">Reference proteome</keyword>